<evidence type="ECO:0000256" key="8">
    <source>
        <dbReference type="ARBA" id="ARBA00072274"/>
    </source>
</evidence>
<dbReference type="PRINTS" id="PR00773">
    <property type="entry name" value="GRPEPROTEIN"/>
</dbReference>
<evidence type="ECO:0000256" key="5">
    <source>
        <dbReference type="ARBA" id="ARBA00023016"/>
    </source>
</evidence>
<dbReference type="Gene3D" id="2.30.22.10">
    <property type="entry name" value="Head domain of nucleotide exchange factor GrpE"/>
    <property type="match status" value="1"/>
</dbReference>
<dbReference type="NCBIfam" id="NF010738">
    <property type="entry name" value="PRK14140.1"/>
    <property type="match status" value="1"/>
</dbReference>
<evidence type="ECO:0000256" key="1">
    <source>
        <dbReference type="ARBA" id="ARBA00004496"/>
    </source>
</evidence>
<dbReference type="HAMAP" id="MF_01151">
    <property type="entry name" value="GrpE"/>
    <property type="match status" value="1"/>
</dbReference>
<comment type="function">
    <text evidence="7 10 11">Participates actively in the response to hyperosmotic and heat shock by preventing the aggregation of stress-denatured proteins, in association with DnaK and GrpE. It is the nucleotide exchange factor for DnaK and may function as a thermosensor. Unfolded proteins bind initially to DnaJ; upon interaction with the DnaJ-bound protein, DnaK hydrolyzes its bound ATP, resulting in the formation of a stable complex. GrpE releases ADP from DnaK; ATP binding to DnaK triggers the release of the substrate protein, thus completing the reaction cycle. Several rounds of ATP-dependent interactions between DnaJ, DnaK and GrpE are required for fully efficient folding.</text>
</comment>
<dbReference type="AlphaFoldDB" id="A0A226RNC3"/>
<dbReference type="GO" id="GO:0000774">
    <property type="term" value="F:adenyl-nucleotide exchange factor activity"/>
    <property type="evidence" value="ECO:0007669"/>
    <property type="project" value="InterPro"/>
</dbReference>
<evidence type="ECO:0000256" key="3">
    <source>
        <dbReference type="ARBA" id="ARBA00011738"/>
    </source>
</evidence>
<dbReference type="PANTHER" id="PTHR21237:SF23">
    <property type="entry name" value="GRPE PROTEIN HOMOLOG, MITOCHONDRIAL"/>
    <property type="match status" value="1"/>
</dbReference>
<comment type="similarity">
    <text evidence="2 10 12">Belongs to the GrpE family.</text>
</comment>
<dbReference type="PROSITE" id="PS01071">
    <property type="entry name" value="GRPE"/>
    <property type="match status" value="1"/>
</dbReference>
<dbReference type="GO" id="GO:0051082">
    <property type="term" value="F:unfolded protein binding"/>
    <property type="evidence" value="ECO:0007669"/>
    <property type="project" value="TreeGrafter"/>
</dbReference>
<reference evidence="14 15" key="1">
    <citation type="submission" date="2016-03" db="EMBL/GenBank/DDBJ databases">
        <title>Sequencing of Lactobacillus Species from Commercial Turkeys.</title>
        <authorList>
            <person name="Johnson T.J."/>
            <person name="Youmans B.P."/>
            <person name="Case K.A."/>
        </authorList>
    </citation>
    <scope>NUCLEOTIDE SEQUENCE [LARGE SCALE GENOMIC DNA]</scope>
    <source>
        <strain evidence="14 15">UMNLA1</strain>
    </source>
</reference>
<dbReference type="InterPro" id="IPR000740">
    <property type="entry name" value="GrpE"/>
</dbReference>
<dbReference type="CDD" id="cd00446">
    <property type="entry name" value="GrpE"/>
    <property type="match status" value="1"/>
</dbReference>
<evidence type="ECO:0000256" key="12">
    <source>
        <dbReference type="RuleBase" id="RU004478"/>
    </source>
</evidence>
<protein>
    <recommendedName>
        <fullName evidence="8 10">Protein GrpE</fullName>
    </recommendedName>
    <alternativeName>
        <fullName evidence="9 10">HSP-70 cofactor</fullName>
    </alternativeName>
</protein>
<evidence type="ECO:0000256" key="11">
    <source>
        <dbReference type="RuleBase" id="RU000639"/>
    </source>
</evidence>
<organism evidence="14 15">
    <name type="scientific">Ligilactobacillus agilis</name>
    <dbReference type="NCBI Taxonomy" id="1601"/>
    <lineage>
        <taxon>Bacteria</taxon>
        <taxon>Bacillati</taxon>
        <taxon>Bacillota</taxon>
        <taxon>Bacilli</taxon>
        <taxon>Lactobacillales</taxon>
        <taxon>Lactobacillaceae</taxon>
        <taxon>Ligilactobacillus</taxon>
    </lineage>
</organism>
<dbReference type="FunFam" id="2.30.22.10:FF:000001">
    <property type="entry name" value="Protein GrpE"/>
    <property type="match status" value="1"/>
</dbReference>
<keyword evidence="4 10" id="KW-0963">Cytoplasm</keyword>
<comment type="subcellular location">
    <subcellularLocation>
        <location evidence="1 10">Cytoplasm</location>
    </subcellularLocation>
</comment>
<evidence type="ECO:0000256" key="7">
    <source>
        <dbReference type="ARBA" id="ARBA00053401"/>
    </source>
</evidence>
<dbReference type="Proteomes" id="UP000215261">
    <property type="component" value="Unassembled WGS sequence"/>
</dbReference>
<feature type="region of interest" description="Disordered" evidence="13">
    <location>
        <begin position="1"/>
        <end position="38"/>
    </location>
</feature>
<dbReference type="GO" id="GO:0042803">
    <property type="term" value="F:protein homodimerization activity"/>
    <property type="evidence" value="ECO:0007669"/>
    <property type="project" value="InterPro"/>
</dbReference>
<evidence type="ECO:0000256" key="2">
    <source>
        <dbReference type="ARBA" id="ARBA00009054"/>
    </source>
</evidence>
<dbReference type="GO" id="GO:0051087">
    <property type="term" value="F:protein-folding chaperone binding"/>
    <property type="evidence" value="ECO:0007669"/>
    <property type="project" value="InterPro"/>
</dbReference>
<accession>A0A226RNC3</accession>
<dbReference type="SUPFAM" id="SSF51064">
    <property type="entry name" value="Head domain of nucleotide exchange factor GrpE"/>
    <property type="match status" value="1"/>
</dbReference>
<feature type="compositionally biased region" description="Basic and acidic residues" evidence="13">
    <location>
        <begin position="1"/>
        <end position="24"/>
    </location>
</feature>
<gene>
    <name evidence="10" type="primary">grpE</name>
    <name evidence="14" type="ORF">AYP69_10735</name>
</gene>
<evidence type="ECO:0000313" key="14">
    <source>
        <dbReference type="EMBL" id="OXS42104.1"/>
    </source>
</evidence>
<dbReference type="PANTHER" id="PTHR21237">
    <property type="entry name" value="GRPE PROTEIN"/>
    <property type="match status" value="1"/>
</dbReference>
<comment type="subunit">
    <text evidence="3 10">Homodimer.</text>
</comment>
<keyword evidence="6 10" id="KW-0143">Chaperone</keyword>
<comment type="caution">
    <text evidence="14">The sequence shown here is derived from an EMBL/GenBank/DDBJ whole genome shotgun (WGS) entry which is preliminary data.</text>
</comment>
<evidence type="ECO:0000256" key="13">
    <source>
        <dbReference type="SAM" id="MobiDB-lite"/>
    </source>
</evidence>
<dbReference type="SUPFAM" id="SSF58014">
    <property type="entry name" value="Coiled-coil domain of nucleotide exchange factor GrpE"/>
    <property type="match status" value="1"/>
</dbReference>
<dbReference type="NCBIfam" id="NF010759">
    <property type="entry name" value="PRK14162.1"/>
    <property type="match status" value="1"/>
</dbReference>
<evidence type="ECO:0000256" key="10">
    <source>
        <dbReference type="HAMAP-Rule" id="MF_01151"/>
    </source>
</evidence>
<dbReference type="GO" id="GO:0005737">
    <property type="term" value="C:cytoplasm"/>
    <property type="evidence" value="ECO:0007669"/>
    <property type="project" value="UniProtKB-SubCell"/>
</dbReference>
<evidence type="ECO:0000313" key="15">
    <source>
        <dbReference type="Proteomes" id="UP000215261"/>
    </source>
</evidence>
<dbReference type="Gene3D" id="3.90.20.20">
    <property type="match status" value="1"/>
</dbReference>
<dbReference type="InterPro" id="IPR009012">
    <property type="entry name" value="GrpE_head"/>
</dbReference>
<dbReference type="EMBL" id="LUGO01000014">
    <property type="protein sequence ID" value="OXS42104.1"/>
    <property type="molecule type" value="Genomic_DNA"/>
</dbReference>
<evidence type="ECO:0000256" key="6">
    <source>
        <dbReference type="ARBA" id="ARBA00023186"/>
    </source>
</evidence>
<proteinExistence type="inferred from homology"/>
<evidence type="ECO:0000256" key="4">
    <source>
        <dbReference type="ARBA" id="ARBA00022490"/>
    </source>
</evidence>
<dbReference type="Pfam" id="PF01025">
    <property type="entry name" value="GrpE"/>
    <property type="match status" value="1"/>
</dbReference>
<dbReference type="GO" id="GO:0006457">
    <property type="term" value="P:protein folding"/>
    <property type="evidence" value="ECO:0007669"/>
    <property type="project" value="InterPro"/>
</dbReference>
<keyword evidence="5 10" id="KW-0346">Stress response</keyword>
<evidence type="ECO:0000256" key="9">
    <source>
        <dbReference type="ARBA" id="ARBA00076414"/>
    </source>
</evidence>
<dbReference type="InterPro" id="IPR013805">
    <property type="entry name" value="GrpE_CC"/>
</dbReference>
<name>A0A226RNC3_9LACO</name>
<dbReference type="RefSeq" id="WP_089143760.1">
    <property type="nucleotide sequence ID" value="NZ_LUGD01000008.1"/>
</dbReference>
<sequence length="189" mass="21018">MAEKNEELKQTEKAKQAEATEATEKPTQAEAKEDPVAKAEAKIKDLQAKLDEMEDKYLRSQAEMANMTNRFKKEQASLLKYAGQSMATAILPAMDNLSRALEIEVDDEASKQLKKGVEMVAQNIEAALKENEVTKIEALGKPFDPTLHQAVQTVPVEEGQTPETVVQVFQEGYMLKDRVLRPAMVVVAQ</sequence>